<sequence>PIVIKYGNFLRATFIRCLYNFIIRITDVCSEYSKIIEKVPDTVFGQKKDFIFPNLLDFKDSFVDMSLILNNGINEQVETTNKLIEDHKQAQKTFVDIAERSKKIRQLSLDQMQKTKKSSRKHKQQDIEVEEEILTNQSAEEMVVQSVGGIDDFYFNKCRNVNAASEQIKKFISEPIDIDLLNDTQYTLSIYELSKDHIGVFKEFSKKLDSLVEMGTEINYLSENDMSIGCKILDKTLQFYKIQSNISFRERGIFYNQAISKLDKLLIQFTSKRQNFYIFFQRSLLVDYTQILQQVFELFEKTLMVGNDLFFEKNQTQNDFSQMYLKNETVDLPKPQSVNTITQ</sequence>
<organism evidence="1">
    <name type="scientific">Trepomonas sp. PC1</name>
    <dbReference type="NCBI Taxonomy" id="1076344"/>
    <lineage>
        <taxon>Eukaryota</taxon>
        <taxon>Metamonada</taxon>
        <taxon>Diplomonadida</taxon>
        <taxon>Hexamitidae</taxon>
        <taxon>Hexamitinae</taxon>
        <taxon>Trepomonas</taxon>
    </lineage>
</organism>
<feature type="non-terminal residue" evidence="1">
    <location>
        <position position="343"/>
    </location>
</feature>
<reference evidence="1" key="1">
    <citation type="submission" date="2015-07" db="EMBL/GenBank/DDBJ databases">
        <title>Adaptation to a free-living lifestyle via gene acquisitions in the diplomonad Trepomonas sp. PC1.</title>
        <authorList>
            <person name="Xu F."/>
            <person name="Jerlstrom-Hultqvist J."/>
            <person name="Kolisko M."/>
            <person name="Simpson A.G.B."/>
            <person name="Roger A.J."/>
            <person name="Svard S.G."/>
            <person name="Andersson J.O."/>
        </authorList>
    </citation>
    <scope>NUCLEOTIDE SEQUENCE</scope>
    <source>
        <strain evidence="1">PC1</strain>
    </source>
</reference>
<name>A0A146KHP8_9EUKA</name>
<protein>
    <submittedName>
        <fullName evidence="1">Dynein heavy chain</fullName>
    </submittedName>
</protein>
<accession>A0A146KHP8</accession>
<dbReference type="AlphaFoldDB" id="A0A146KHP8"/>
<dbReference type="EMBL" id="GDID01000336">
    <property type="protein sequence ID" value="JAP96270.1"/>
    <property type="molecule type" value="Transcribed_RNA"/>
</dbReference>
<feature type="non-terminal residue" evidence="1">
    <location>
        <position position="1"/>
    </location>
</feature>
<gene>
    <name evidence="1" type="ORF">TPC1_10450</name>
</gene>
<evidence type="ECO:0000313" key="1">
    <source>
        <dbReference type="EMBL" id="JAP96270.1"/>
    </source>
</evidence>
<proteinExistence type="predicted"/>